<accession>A0A9X3E191</accession>
<feature type="coiled-coil region" evidence="3">
    <location>
        <begin position="111"/>
        <end position="169"/>
    </location>
</feature>
<dbReference type="InterPro" id="IPR058625">
    <property type="entry name" value="MdtA-like_BSH"/>
</dbReference>
<dbReference type="GO" id="GO:0005886">
    <property type="term" value="C:plasma membrane"/>
    <property type="evidence" value="ECO:0007669"/>
    <property type="project" value="UniProtKB-SubCell"/>
</dbReference>
<dbReference type="Gene3D" id="2.40.420.20">
    <property type="match status" value="1"/>
</dbReference>
<dbReference type="PANTHER" id="PTHR30158:SF3">
    <property type="entry name" value="MULTIDRUG EFFLUX PUMP SUBUNIT ACRA-RELATED"/>
    <property type="match status" value="1"/>
</dbReference>
<keyword evidence="3" id="KW-0175">Coiled coil</keyword>
<dbReference type="Pfam" id="PF25917">
    <property type="entry name" value="BSH_RND"/>
    <property type="match status" value="1"/>
</dbReference>
<evidence type="ECO:0000259" key="9">
    <source>
        <dbReference type="Pfam" id="PF25967"/>
    </source>
</evidence>
<evidence type="ECO:0000256" key="3">
    <source>
        <dbReference type="SAM" id="Coils"/>
    </source>
</evidence>
<dbReference type="InterPro" id="IPR058627">
    <property type="entry name" value="MdtA-like_C"/>
</dbReference>
<dbReference type="PANTHER" id="PTHR30158">
    <property type="entry name" value="ACRA/E-RELATED COMPONENT OF DRUG EFFLUX TRANSPORTER"/>
    <property type="match status" value="1"/>
</dbReference>
<dbReference type="Pfam" id="PF25944">
    <property type="entry name" value="Beta-barrel_RND"/>
    <property type="match status" value="1"/>
</dbReference>
<dbReference type="InterPro" id="IPR058624">
    <property type="entry name" value="MdtA-like_HH"/>
</dbReference>
<evidence type="ECO:0000256" key="4">
    <source>
        <dbReference type="SAM" id="MobiDB-lite"/>
    </source>
</evidence>
<sequence>MKSKALALASLISALLLAACSGQSGSGQAGGPPTGPVEVGVITLRPQNVPITIELPGRVSATKVAEIRPQVDGLIQKRVFTEGGQVKAGDLLYQIDPRPYQAAYDAAAAALEKAQAAVPSAQAKVDRYNQLVGVNTVTAQSLDEAKAALAQAKADVAAAEAALATAQINLDYTKVVAPISGLISTSAVTEGALVTANQSTALATIREIDPINVDLTDSSTNLFRIRNLIDSGRLKRGEGPPSVQLKLNDTAVYDQPGVLRSTEAIVNETTGTFSMRASFDNPTRMLLPGMYVRAVVNLGTDEGAFLVPQRAVNRNAKGDATAMLVSKDGKVETRVLQTLQSVGSNWLIEDGISDGDRLIVDGLQKIGDGQAVTPIEVTLDAAGVAHPADAKTNDKTPAPATAPATGG</sequence>
<comment type="similarity">
    <text evidence="2">Belongs to the membrane fusion protein (MFP) (TC 8.A.1) family.</text>
</comment>
<dbReference type="RefSeq" id="WP_266338801.1">
    <property type="nucleotide sequence ID" value="NZ_JAPKNK010000004.1"/>
</dbReference>
<protein>
    <submittedName>
        <fullName evidence="10">Efflux RND transporter periplasmic adaptor subunit</fullName>
    </submittedName>
</protein>
<evidence type="ECO:0000256" key="1">
    <source>
        <dbReference type="ARBA" id="ARBA00004196"/>
    </source>
</evidence>
<dbReference type="Gene3D" id="2.40.30.170">
    <property type="match status" value="1"/>
</dbReference>
<organism evidence="10 11">
    <name type="scientific">Kaistia nematophila</name>
    <dbReference type="NCBI Taxonomy" id="2994654"/>
    <lineage>
        <taxon>Bacteria</taxon>
        <taxon>Pseudomonadati</taxon>
        <taxon>Pseudomonadota</taxon>
        <taxon>Alphaproteobacteria</taxon>
        <taxon>Hyphomicrobiales</taxon>
        <taxon>Kaistiaceae</taxon>
        <taxon>Kaistia</taxon>
    </lineage>
</organism>
<dbReference type="EMBL" id="JAPKNK010000004">
    <property type="protein sequence ID" value="MCX5569829.1"/>
    <property type="molecule type" value="Genomic_DNA"/>
</dbReference>
<dbReference type="Proteomes" id="UP001144805">
    <property type="component" value="Unassembled WGS sequence"/>
</dbReference>
<feature type="chain" id="PRO_5040822000" evidence="5">
    <location>
        <begin position="30"/>
        <end position="407"/>
    </location>
</feature>
<dbReference type="InterPro" id="IPR058626">
    <property type="entry name" value="MdtA-like_b-barrel"/>
</dbReference>
<keyword evidence="5" id="KW-0732">Signal</keyword>
<evidence type="ECO:0000256" key="2">
    <source>
        <dbReference type="ARBA" id="ARBA00009477"/>
    </source>
</evidence>
<dbReference type="AlphaFoldDB" id="A0A9X3E191"/>
<comment type="caution">
    <text evidence="10">The sequence shown here is derived from an EMBL/GenBank/DDBJ whole genome shotgun (WGS) entry which is preliminary data.</text>
</comment>
<dbReference type="Pfam" id="PF25967">
    <property type="entry name" value="RND-MFP_C"/>
    <property type="match status" value="1"/>
</dbReference>
<feature type="domain" description="Multidrug resistance protein MdtA-like alpha-helical hairpin" evidence="6">
    <location>
        <begin position="104"/>
        <end position="173"/>
    </location>
</feature>
<dbReference type="Pfam" id="PF25876">
    <property type="entry name" value="HH_MFP_RND"/>
    <property type="match status" value="1"/>
</dbReference>
<evidence type="ECO:0000259" key="6">
    <source>
        <dbReference type="Pfam" id="PF25876"/>
    </source>
</evidence>
<feature type="region of interest" description="Disordered" evidence="4">
    <location>
        <begin position="386"/>
        <end position="407"/>
    </location>
</feature>
<evidence type="ECO:0000313" key="10">
    <source>
        <dbReference type="EMBL" id="MCX5569829.1"/>
    </source>
</evidence>
<dbReference type="Gene3D" id="2.40.50.100">
    <property type="match status" value="1"/>
</dbReference>
<feature type="domain" description="Multidrug resistance protein MdtA-like beta-barrel" evidence="8">
    <location>
        <begin position="210"/>
        <end position="299"/>
    </location>
</feature>
<keyword evidence="11" id="KW-1185">Reference proteome</keyword>
<evidence type="ECO:0000256" key="5">
    <source>
        <dbReference type="SAM" id="SignalP"/>
    </source>
</evidence>
<proteinExistence type="inferred from homology"/>
<dbReference type="InterPro" id="IPR006143">
    <property type="entry name" value="RND_pump_MFP"/>
</dbReference>
<evidence type="ECO:0000259" key="8">
    <source>
        <dbReference type="Pfam" id="PF25944"/>
    </source>
</evidence>
<dbReference type="GO" id="GO:0046677">
    <property type="term" value="P:response to antibiotic"/>
    <property type="evidence" value="ECO:0007669"/>
    <property type="project" value="TreeGrafter"/>
</dbReference>
<feature type="compositionally biased region" description="Low complexity" evidence="4">
    <location>
        <begin position="396"/>
        <end position="407"/>
    </location>
</feature>
<name>A0A9X3E191_9HYPH</name>
<dbReference type="NCBIfam" id="TIGR01730">
    <property type="entry name" value="RND_mfp"/>
    <property type="match status" value="1"/>
</dbReference>
<dbReference type="SUPFAM" id="SSF111369">
    <property type="entry name" value="HlyD-like secretion proteins"/>
    <property type="match status" value="1"/>
</dbReference>
<evidence type="ECO:0000259" key="7">
    <source>
        <dbReference type="Pfam" id="PF25917"/>
    </source>
</evidence>
<gene>
    <name evidence="10" type="ORF">OSH07_11550</name>
</gene>
<dbReference type="PROSITE" id="PS51257">
    <property type="entry name" value="PROKAR_LIPOPROTEIN"/>
    <property type="match status" value="1"/>
</dbReference>
<feature type="domain" description="Multidrug resistance protein MdtA-like C-terminal permuted SH3" evidence="9">
    <location>
        <begin position="304"/>
        <end position="365"/>
    </location>
</feature>
<evidence type="ECO:0000313" key="11">
    <source>
        <dbReference type="Proteomes" id="UP001144805"/>
    </source>
</evidence>
<reference evidence="10" key="1">
    <citation type="submission" date="2022-11" db="EMBL/GenBank/DDBJ databases">
        <title>Biodiversity and phylogenetic relationships of bacteria.</title>
        <authorList>
            <person name="Machado R.A.R."/>
            <person name="Bhat A."/>
            <person name="Loulou A."/>
            <person name="Kallel S."/>
        </authorList>
    </citation>
    <scope>NUCLEOTIDE SEQUENCE</scope>
    <source>
        <strain evidence="10">K-TC2</strain>
    </source>
</reference>
<feature type="signal peptide" evidence="5">
    <location>
        <begin position="1"/>
        <end position="29"/>
    </location>
</feature>
<feature type="domain" description="Multidrug resistance protein MdtA-like barrel-sandwich hybrid" evidence="7">
    <location>
        <begin position="64"/>
        <end position="205"/>
    </location>
</feature>
<dbReference type="GO" id="GO:0022857">
    <property type="term" value="F:transmembrane transporter activity"/>
    <property type="evidence" value="ECO:0007669"/>
    <property type="project" value="InterPro"/>
</dbReference>
<comment type="subcellular location">
    <subcellularLocation>
        <location evidence="1">Cell envelope</location>
    </subcellularLocation>
</comment>
<dbReference type="Gene3D" id="1.10.287.470">
    <property type="entry name" value="Helix hairpin bin"/>
    <property type="match status" value="1"/>
</dbReference>
<dbReference type="FunFam" id="2.40.420.20:FF:000001">
    <property type="entry name" value="Efflux RND transporter periplasmic adaptor subunit"/>
    <property type="match status" value="1"/>
</dbReference>